<evidence type="ECO:0000313" key="3">
    <source>
        <dbReference type="EMBL" id="GHI14747.1"/>
    </source>
</evidence>
<dbReference type="PANTHER" id="PTHR11461">
    <property type="entry name" value="SERINE PROTEASE INHIBITOR, SERPIN"/>
    <property type="match status" value="1"/>
</dbReference>
<gene>
    <name evidence="3" type="ORF">Scinn_42100</name>
</gene>
<comment type="caution">
    <text evidence="3">The sequence shown here is derived from an EMBL/GenBank/DDBJ whole genome shotgun (WGS) entry which is preliminary data.</text>
</comment>
<dbReference type="InterPro" id="IPR036186">
    <property type="entry name" value="Serpin_sf"/>
</dbReference>
<accession>A0ABQ3NPT2</accession>
<dbReference type="EMBL" id="BNDV01000008">
    <property type="protein sequence ID" value="GHI14747.1"/>
    <property type="molecule type" value="Genomic_DNA"/>
</dbReference>
<evidence type="ECO:0000259" key="2">
    <source>
        <dbReference type="SMART" id="SM00093"/>
    </source>
</evidence>
<evidence type="ECO:0000256" key="1">
    <source>
        <dbReference type="RuleBase" id="RU000411"/>
    </source>
</evidence>
<comment type="similarity">
    <text evidence="1">Belongs to the serpin family.</text>
</comment>
<evidence type="ECO:0000313" key="4">
    <source>
        <dbReference type="Proteomes" id="UP000660554"/>
    </source>
</evidence>
<dbReference type="InterPro" id="IPR042178">
    <property type="entry name" value="Serpin_sf_1"/>
</dbReference>
<name>A0ABQ3NPT2_STRVG</name>
<sequence length="400" mass="42311">MGVATATVRAVNGLTARWAGASEGGTVFSAAGVWPLLAHLADGAEGAARAELSEALGLLAGQAAAAARELLAAMGTVRGLDTALGLWTKRTLELRQEWEAGLPADAHGVLTGDPVADHGALDAWAVKRTGGLIDRMPVKLTEDTQMVLASALAMRTRWLSPFHEVELHTAYEPWATRPRLGLRRSSTVLDRVGVAETPGGYVTELKVLGNDALDVHLLLGEEGMQPGQVLGAGVDLLAGRCAVVPGPRLPFGNVGPGLRVERVRRTRPRPPSLEVTTVAYDVNASHDLLQLHRLFGLTAARDTSRGHFPGISGFPLGIGSAEQTTMAKFGALGFEAAAVTTFGAVGAGIPDLRYVSTRISAAFDRPFGFLALHRHTRLVLTAGWVTDPLPAPEYDEDEEW</sequence>
<reference evidence="4" key="1">
    <citation type="submission" date="2020-09" db="EMBL/GenBank/DDBJ databases">
        <title>Whole genome shotgun sequence of Streptomyces cinnamonensis NBRC 15873.</title>
        <authorList>
            <person name="Komaki H."/>
            <person name="Tamura T."/>
        </authorList>
    </citation>
    <scope>NUCLEOTIDE SEQUENCE [LARGE SCALE GENOMIC DNA]</scope>
    <source>
        <strain evidence="4">NBRC 15873</strain>
    </source>
</reference>
<dbReference type="SUPFAM" id="SSF56574">
    <property type="entry name" value="Serpins"/>
    <property type="match status" value="2"/>
</dbReference>
<keyword evidence="4" id="KW-1185">Reference proteome</keyword>
<dbReference type="GeneID" id="86951873"/>
<dbReference type="RefSeq" id="WP_191869360.1">
    <property type="nucleotide sequence ID" value="NZ_BMRU01000018.1"/>
</dbReference>
<feature type="domain" description="Serpin" evidence="2">
    <location>
        <begin position="11"/>
        <end position="388"/>
    </location>
</feature>
<dbReference type="SMART" id="SM00093">
    <property type="entry name" value="SERPIN"/>
    <property type="match status" value="1"/>
</dbReference>
<protein>
    <recommendedName>
        <fullName evidence="2">Serpin domain-containing protein</fullName>
    </recommendedName>
</protein>
<dbReference type="Gene3D" id="3.30.497.10">
    <property type="entry name" value="Antithrombin, subunit I, domain 2"/>
    <property type="match status" value="2"/>
</dbReference>
<dbReference type="Proteomes" id="UP000660554">
    <property type="component" value="Unassembled WGS sequence"/>
</dbReference>
<dbReference type="Pfam" id="PF00079">
    <property type="entry name" value="Serpin"/>
    <property type="match status" value="1"/>
</dbReference>
<dbReference type="InterPro" id="IPR000215">
    <property type="entry name" value="Serpin_fam"/>
</dbReference>
<organism evidence="3 4">
    <name type="scientific">Streptomyces virginiae</name>
    <name type="common">Streptomyces cinnamonensis</name>
    <dbReference type="NCBI Taxonomy" id="1961"/>
    <lineage>
        <taxon>Bacteria</taxon>
        <taxon>Bacillati</taxon>
        <taxon>Actinomycetota</taxon>
        <taxon>Actinomycetes</taxon>
        <taxon>Kitasatosporales</taxon>
        <taxon>Streptomycetaceae</taxon>
        <taxon>Streptomyces</taxon>
    </lineage>
</organism>
<proteinExistence type="inferred from homology"/>
<dbReference type="PANTHER" id="PTHR11461:SF211">
    <property type="entry name" value="GH10112P-RELATED"/>
    <property type="match status" value="1"/>
</dbReference>
<dbReference type="InterPro" id="IPR023796">
    <property type="entry name" value="Serpin_dom"/>
</dbReference>